<evidence type="ECO:0000313" key="3">
    <source>
        <dbReference type="EMBL" id="KII74581.1"/>
    </source>
</evidence>
<feature type="chain" id="PRO_5002152781" evidence="2">
    <location>
        <begin position="30"/>
        <end position="162"/>
    </location>
</feature>
<evidence type="ECO:0000256" key="1">
    <source>
        <dbReference type="SAM" id="MobiDB-lite"/>
    </source>
</evidence>
<comment type="caution">
    <text evidence="3">The sequence shown here is derived from an EMBL/GenBank/DDBJ whole genome shotgun (WGS) entry which is preliminary data.</text>
</comment>
<name>A0A0C2N4J7_THEKT</name>
<keyword evidence="4" id="KW-1185">Reference proteome</keyword>
<feature type="signal peptide" evidence="2">
    <location>
        <begin position="1"/>
        <end position="29"/>
    </location>
</feature>
<organism evidence="3 4">
    <name type="scientific">Thelohanellus kitauei</name>
    <name type="common">Myxosporean</name>
    <dbReference type="NCBI Taxonomy" id="669202"/>
    <lineage>
        <taxon>Eukaryota</taxon>
        <taxon>Metazoa</taxon>
        <taxon>Cnidaria</taxon>
        <taxon>Myxozoa</taxon>
        <taxon>Myxosporea</taxon>
        <taxon>Bivalvulida</taxon>
        <taxon>Platysporina</taxon>
        <taxon>Myxobolidae</taxon>
        <taxon>Thelohanellus</taxon>
    </lineage>
</organism>
<dbReference type="AlphaFoldDB" id="A0A0C2N4J7"/>
<evidence type="ECO:0000256" key="2">
    <source>
        <dbReference type="SAM" id="SignalP"/>
    </source>
</evidence>
<keyword evidence="2" id="KW-0732">Signal</keyword>
<feature type="region of interest" description="Disordered" evidence="1">
    <location>
        <begin position="40"/>
        <end position="67"/>
    </location>
</feature>
<feature type="compositionally biased region" description="Basic and acidic residues" evidence="1">
    <location>
        <begin position="58"/>
        <end position="67"/>
    </location>
</feature>
<reference evidence="3 4" key="1">
    <citation type="journal article" date="2014" name="Genome Biol. Evol.">
        <title>The genome of the myxosporean Thelohanellus kitauei shows adaptations to nutrient acquisition within its fish host.</title>
        <authorList>
            <person name="Yang Y."/>
            <person name="Xiong J."/>
            <person name="Zhou Z."/>
            <person name="Huo F."/>
            <person name="Miao W."/>
            <person name="Ran C."/>
            <person name="Liu Y."/>
            <person name="Zhang J."/>
            <person name="Feng J."/>
            <person name="Wang M."/>
            <person name="Wang M."/>
            <person name="Wang L."/>
            <person name="Yao B."/>
        </authorList>
    </citation>
    <scope>NUCLEOTIDE SEQUENCE [LARGE SCALE GENOMIC DNA]</scope>
    <source>
        <strain evidence="3">Wuqing</strain>
    </source>
</reference>
<protein>
    <submittedName>
        <fullName evidence="3">Uncharacterized protein</fullName>
    </submittedName>
</protein>
<accession>A0A0C2N4J7</accession>
<proteinExistence type="predicted"/>
<evidence type="ECO:0000313" key="4">
    <source>
        <dbReference type="Proteomes" id="UP000031668"/>
    </source>
</evidence>
<dbReference type="Proteomes" id="UP000031668">
    <property type="component" value="Unassembled WGS sequence"/>
</dbReference>
<gene>
    <name evidence="3" type="ORF">RF11_16191</name>
</gene>
<dbReference type="EMBL" id="JWZT01000358">
    <property type="protein sequence ID" value="KII74581.1"/>
    <property type="molecule type" value="Genomic_DNA"/>
</dbReference>
<sequence>MDPSIGSKLDQIWLLFLCIVGGLKPYADASLTDFHNNQSRSLIPCSPERNPNLRRSPQKKDGHRPSSLNDELKQKLIEAINADGTTCIEGTMEKLYRLIHTTTSLQPSYDADSRKEEERETTNHLIPENRRQNITMILSLDCKNIIGADPAISTGVISAIFK</sequence>